<protein>
    <submittedName>
        <fullName evidence="3">Protein required for attachment to host cells</fullName>
    </submittedName>
</protein>
<dbReference type="InterPro" id="IPR042070">
    <property type="entry name" value="PucR_C-HTH_sf"/>
</dbReference>
<feature type="domain" description="PucR-like N-terminal" evidence="2">
    <location>
        <begin position="18"/>
        <end position="177"/>
    </location>
</feature>
<dbReference type="Pfam" id="PF25906">
    <property type="entry name" value="PucR-like_N"/>
    <property type="match status" value="1"/>
</dbReference>
<dbReference type="Pfam" id="PF13556">
    <property type="entry name" value="HTH_30"/>
    <property type="match status" value="1"/>
</dbReference>
<keyword evidence="4" id="KW-1185">Reference proteome</keyword>
<dbReference type="AlphaFoldDB" id="A0A852WIT6"/>
<dbReference type="InterPro" id="IPR025736">
    <property type="entry name" value="PucR_C-HTH_dom"/>
</dbReference>
<dbReference type="InterPro" id="IPR051448">
    <property type="entry name" value="CdaR-like_regulators"/>
</dbReference>
<dbReference type="PANTHER" id="PTHR33744">
    <property type="entry name" value="CARBOHYDRATE DIACID REGULATOR"/>
    <property type="match status" value="1"/>
</dbReference>
<evidence type="ECO:0000313" key="4">
    <source>
        <dbReference type="Proteomes" id="UP000573599"/>
    </source>
</evidence>
<evidence type="ECO:0000259" key="1">
    <source>
        <dbReference type="Pfam" id="PF13556"/>
    </source>
</evidence>
<name>A0A852WIT6_9MICO</name>
<sequence length="410" mass="44125">MVTTASGTAAEHAAELSIPAAVQSELKRALPQVAADAVQAIIVEVPSYAEARDYLVGNIESAVQVALGSFLTMAARSDDPSSPLGPARQASYALGRGEARSGRSMDALLSAYRIGARVSWRELSAVGVKAGMSAPLLAQFAELVFAYIDELSAASVAGHADELATAERSQERRLERLALDLVRGASDEVTTRRAERADWAPPTTVTVLLVPDERLHQARALVDPRSLFLSEDLPDLAASEDFVALLVPDLRAPARRRLLRSLRDYGCVLGPARPWLQTASSYRRALRAARLVAAENPTHATAYDTDAHLAELVLSADPEALGDLRARILKPLDDLSPSAREKLVETLRLWLLLGGRREAVAAGLFVHPQTVRYRMGQLRELFGDDLDDPLVVLDLVMALGVPAAQETGTP</sequence>
<dbReference type="EMBL" id="JACCAB010000001">
    <property type="protein sequence ID" value="NYG07521.1"/>
    <property type="molecule type" value="Genomic_DNA"/>
</dbReference>
<evidence type="ECO:0000259" key="2">
    <source>
        <dbReference type="Pfam" id="PF25906"/>
    </source>
</evidence>
<dbReference type="Proteomes" id="UP000573599">
    <property type="component" value="Unassembled WGS sequence"/>
</dbReference>
<gene>
    <name evidence="3" type="ORF">BJ986_002008</name>
</gene>
<feature type="domain" description="PucR C-terminal helix-turn-helix" evidence="1">
    <location>
        <begin position="343"/>
        <end position="399"/>
    </location>
</feature>
<dbReference type="PANTHER" id="PTHR33744:SF1">
    <property type="entry name" value="DNA-BINDING TRANSCRIPTIONAL ACTIVATOR ADER"/>
    <property type="match status" value="1"/>
</dbReference>
<dbReference type="InterPro" id="IPR058663">
    <property type="entry name" value="PucR-like_N"/>
</dbReference>
<comment type="caution">
    <text evidence="3">The sequence shown here is derived from an EMBL/GenBank/DDBJ whole genome shotgun (WGS) entry which is preliminary data.</text>
</comment>
<reference evidence="3 4" key="1">
    <citation type="submission" date="2020-07" db="EMBL/GenBank/DDBJ databases">
        <title>Sequencing the genomes of 1000 actinobacteria strains.</title>
        <authorList>
            <person name="Klenk H.-P."/>
        </authorList>
    </citation>
    <scope>NUCLEOTIDE SEQUENCE [LARGE SCALE GENOMIC DNA]</scope>
    <source>
        <strain evidence="3 4">DSM 23987</strain>
    </source>
</reference>
<accession>A0A852WIT6</accession>
<proteinExistence type="predicted"/>
<evidence type="ECO:0000313" key="3">
    <source>
        <dbReference type="EMBL" id="NYG07521.1"/>
    </source>
</evidence>
<dbReference type="RefSeq" id="WP_179421857.1">
    <property type="nucleotide sequence ID" value="NZ_JACCAB010000001.1"/>
</dbReference>
<dbReference type="Gene3D" id="1.10.10.2840">
    <property type="entry name" value="PucR C-terminal helix-turn-helix domain"/>
    <property type="match status" value="1"/>
</dbReference>
<organism evidence="3 4">
    <name type="scientific">Pedococcus badiiscoriae</name>
    <dbReference type="NCBI Taxonomy" id="642776"/>
    <lineage>
        <taxon>Bacteria</taxon>
        <taxon>Bacillati</taxon>
        <taxon>Actinomycetota</taxon>
        <taxon>Actinomycetes</taxon>
        <taxon>Micrococcales</taxon>
        <taxon>Intrasporangiaceae</taxon>
        <taxon>Pedococcus</taxon>
    </lineage>
</organism>